<gene>
    <name evidence="1" type="ordered locus">Mpal_1017</name>
</gene>
<dbReference type="GeneID" id="7271751"/>
<accession>B8GGW0</accession>
<keyword evidence="2" id="KW-1185">Reference proteome</keyword>
<evidence type="ECO:0008006" key="3">
    <source>
        <dbReference type="Google" id="ProtNLM"/>
    </source>
</evidence>
<dbReference type="KEGG" id="mpl:Mpal_1017"/>
<dbReference type="Proteomes" id="UP000002457">
    <property type="component" value="Chromosome"/>
</dbReference>
<dbReference type="AlphaFoldDB" id="B8GGW0"/>
<dbReference type="OrthoDB" id="130109at2157"/>
<protein>
    <recommendedName>
        <fullName evidence="3">ThuA-like domain-containing protein</fullName>
    </recommendedName>
</protein>
<name>B8GGW0_METPE</name>
<dbReference type="STRING" id="521011.Mpal_1017"/>
<dbReference type="SUPFAM" id="SSF52317">
    <property type="entry name" value="Class I glutamine amidotransferase-like"/>
    <property type="match status" value="1"/>
</dbReference>
<sequence>MSTPRAGLLWDQPQVLSRFIEDCGVNCELVTPQLVATPFFRGSFSTLVVPTGFGNREYSHLLPALRASSGRIRRFVEGGGSLIVFGAAADRPDAYDWLPFQLTYHHQYGEQSVTFNDAGHWSTLFEGYDHDHLECDGWFPTYEGMVIASAHGNAVMVEATISRGTVLVTTIHEYPSRDILATFCSGEATIF</sequence>
<reference evidence="1 2" key="1">
    <citation type="journal article" date="2015" name="Genome Announc.">
        <title>Complete Genome Sequence of Methanosphaerula palustris E1-9CT, a Hydrogenotrophic Methanogen Isolated from a Minerotrophic Fen Peatland.</title>
        <authorList>
            <person name="Cadillo-Quiroz H."/>
            <person name="Browne P."/>
            <person name="Kyrpides N."/>
            <person name="Woyke T."/>
            <person name="Goodwin L."/>
            <person name="Detter C."/>
            <person name="Yavitt J.B."/>
            <person name="Zinder S.H."/>
        </authorList>
    </citation>
    <scope>NUCLEOTIDE SEQUENCE [LARGE SCALE GENOMIC DNA]</scope>
    <source>
        <strain evidence="2">ATCC BAA-1556 / DSM 19958 / E1-9c</strain>
    </source>
</reference>
<dbReference type="eggNOG" id="arCOG04998">
    <property type="taxonomic scope" value="Archaea"/>
</dbReference>
<proteinExistence type="predicted"/>
<dbReference type="EMBL" id="CP001338">
    <property type="protein sequence ID" value="ACL16365.1"/>
    <property type="molecule type" value="Genomic_DNA"/>
</dbReference>
<evidence type="ECO:0000313" key="2">
    <source>
        <dbReference type="Proteomes" id="UP000002457"/>
    </source>
</evidence>
<dbReference type="RefSeq" id="WP_012617684.1">
    <property type="nucleotide sequence ID" value="NC_011832.1"/>
</dbReference>
<dbReference type="HOGENOM" id="CLU_1444690_0_0_2"/>
<organism evidence="1 2">
    <name type="scientific">Methanosphaerula palustris (strain ATCC BAA-1556 / DSM 19958 / E1-9c)</name>
    <dbReference type="NCBI Taxonomy" id="521011"/>
    <lineage>
        <taxon>Archaea</taxon>
        <taxon>Methanobacteriati</taxon>
        <taxon>Methanobacteriota</taxon>
        <taxon>Stenosarchaea group</taxon>
        <taxon>Methanomicrobia</taxon>
        <taxon>Methanomicrobiales</taxon>
        <taxon>Methanoregulaceae</taxon>
        <taxon>Methanosphaerula</taxon>
    </lineage>
</organism>
<evidence type="ECO:0000313" key="1">
    <source>
        <dbReference type="EMBL" id="ACL16365.1"/>
    </source>
</evidence>
<dbReference type="InterPro" id="IPR029062">
    <property type="entry name" value="Class_I_gatase-like"/>
</dbReference>